<dbReference type="GO" id="GO:0004197">
    <property type="term" value="F:cysteine-type endopeptidase activity"/>
    <property type="evidence" value="ECO:0007669"/>
    <property type="project" value="InterPro"/>
</dbReference>
<keyword evidence="1" id="KW-0472">Membrane</keyword>
<keyword evidence="1" id="KW-0812">Transmembrane</keyword>
<gene>
    <name evidence="3" type="ORF">PLAN_150050</name>
</gene>
<sequence length="1099" mass="125128">MNPTNRKALVIGINRYPELNDGHLKVSADDAEAIAQLLGTYGHFHPIYRFPEGFLQDRGDLYPCVAPTHDLNNFTTEDLKTAIEKLFKPQTDIPHTALLFFAGHGLFNDNGKLVLATSEAGYPNQEWGISLEWLCGLLKDSPVKQQIVWLDCCYSGEWIELAKTQLHNSDKQLFFITATTSYESAFADDKHGILTKIILEGLDPSKDSYEGLITHTKLERFIKTNPPKIAQKILVYSSSNSEIHLTCTEKYKLRSLILESNYERSQTQPTNQKSDVPSNNSTAGSDIKILYNALTKLDYSKAQAKSSSVRLIPSPNKETVRDLLIIDPEIARAWSESPQNIVIYEDQTLASLKNVRWIESKDLFLPEFIFVDLEDALPGAFLPDGTQINFNGQRITPLIPLNPILLDYLTPEDLIKKIKFTPINGSEGPLVRVIIDLPLSGLKNNDKQPQNYHIYKDYPIKEENALTEVPVLEVWPRFRAEGWKEYYAFYYDGEYGEETFQVSLPEAKEPHIFREVRGSYQITRLEKFPSFINCQDQARNTIGLILLKTPENIKLNAASWTVGVDFGTSFTNVYVNNKGIVEPLLLENLHLKIAEANIDTRNPVMFEHFIPERFIPLEKPLPLASVLTTRGKPNTKAGQERPIYDGRIYIPGWNSFNSENSWIETDLKWENLTLNRLFLKHLALHISALAAKNGVKQIQWSISYPSAFSNSDRAKYVQTWQNLTQELQEKTGIIHNSPVLNNLDYFRTESLAFAQYFADLEDLSLVNATCIDMGGGTSDISIWENNKLVHQCSIQLAGRDLFSQFLELKPEFLDQNLQLNNWGFKHLKGRFFITALDHFLRMNSDYWLKNQRIFVEDNSEFQGLLRLIAIGFSGLYYYVGTILGVLHDEGKYRRREITPVYIGGNGSRLLNWLAIGGQFDRDSEVNHLLSRMLSAGSGFDDIGEITRLSQRPKDEVCCGLVLSSTKLQGLTKRTKDPLIAGEDCEVNGNLISWRDRLELEGNIEQFQIPEFEQLSKFLDEFNLALKELEIEGLKPMRGFKAGVGLEADYSERLWRETKRELTRVTLTIKGESDNIRVEPPFILGLKALLRVLGKEWAGK</sequence>
<feature type="transmembrane region" description="Helical" evidence="1">
    <location>
        <begin position="864"/>
        <end position="886"/>
    </location>
</feature>
<keyword evidence="4" id="KW-1185">Reference proteome</keyword>
<dbReference type="AlphaFoldDB" id="A0A6J7ZIZ5"/>
<reference evidence="3" key="1">
    <citation type="submission" date="2020-05" db="EMBL/GenBank/DDBJ databases">
        <authorList>
            <consortium name="Genoscope - CEA"/>
            <person name="William W."/>
        </authorList>
    </citation>
    <scope>NUCLEOTIDE SEQUENCE [LARGE SCALE GENOMIC DNA]</scope>
    <source>
        <strain evidence="3">PCC 7821</strain>
    </source>
</reference>
<accession>A0A6J7ZIZ5</accession>
<dbReference type="Gene3D" id="3.40.50.1460">
    <property type="match status" value="1"/>
</dbReference>
<keyword evidence="1" id="KW-1133">Transmembrane helix</keyword>
<evidence type="ECO:0000313" key="4">
    <source>
        <dbReference type="Proteomes" id="UP000196521"/>
    </source>
</evidence>
<dbReference type="EMBL" id="CZCZ02000010">
    <property type="protein sequence ID" value="CAC5341938.1"/>
    <property type="molecule type" value="Genomic_DNA"/>
</dbReference>
<dbReference type="InterPro" id="IPR011600">
    <property type="entry name" value="Pept_C14_caspase"/>
</dbReference>
<proteinExistence type="predicted"/>
<dbReference type="Proteomes" id="UP000196521">
    <property type="component" value="Unassembled WGS sequence"/>
</dbReference>
<dbReference type="Pfam" id="PF00656">
    <property type="entry name" value="Peptidase_C14"/>
    <property type="match status" value="1"/>
</dbReference>
<protein>
    <recommendedName>
        <fullName evidence="2">Peptidase C14 caspase domain-containing protein</fullName>
    </recommendedName>
</protein>
<evidence type="ECO:0000313" key="3">
    <source>
        <dbReference type="EMBL" id="CAC5341938.1"/>
    </source>
</evidence>
<dbReference type="GO" id="GO:0006508">
    <property type="term" value="P:proteolysis"/>
    <property type="evidence" value="ECO:0007669"/>
    <property type="project" value="InterPro"/>
</dbReference>
<dbReference type="InterPro" id="IPR043129">
    <property type="entry name" value="ATPase_NBD"/>
</dbReference>
<dbReference type="SUPFAM" id="SSF53067">
    <property type="entry name" value="Actin-like ATPase domain"/>
    <property type="match status" value="1"/>
</dbReference>
<evidence type="ECO:0000256" key="1">
    <source>
        <dbReference type="SAM" id="Phobius"/>
    </source>
</evidence>
<evidence type="ECO:0000259" key="2">
    <source>
        <dbReference type="Pfam" id="PF00656"/>
    </source>
</evidence>
<comment type="caution">
    <text evidence="3">The sequence shown here is derived from an EMBL/GenBank/DDBJ whole genome shotgun (WGS) entry which is preliminary data.</text>
</comment>
<organism evidence="3 4">
    <name type="scientific">Planktothrix rubescens CCAP 1459/22</name>
    <dbReference type="NCBI Taxonomy" id="329571"/>
    <lineage>
        <taxon>Bacteria</taxon>
        <taxon>Bacillati</taxon>
        <taxon>Cyanobacteriota</taxon>
        <taxon>Cyanophyceae</taxon>
        <taxon>Oscillatoriophycideae</taxon>
        <taxon>Oscillatoriales</taxon>
        <taxon>Microcoleaceae</taxon>
        <taxon>Planktothrix</taxon>
    </lineage>
</organism>
<feature type="domain" description="Peptidase C14 caspase" evidence="2">
    <location>
        <begin position="6"/>
        <end position="217"/>
    </location>
</feature>
<name>A0A6J7ZIZ5_PLARU</name>
<dbReference type="RefSeq" id="WP_052338641.1">
    <property type="nucleotide sequence ID" value="NZ_LR812491.1"/>
</dbReference>